<dbReference type="InterPro" id="IPR010708">
    <property type="entry name" value="5'(3')-deoxyribonucleotidase"/>
</dbReference>
<protein>
    <submittedName>
        <fullName evidence="3">5'-3'-deoxyribonucleotidase</fullName>
    </submittedName>
</protein>
<dbReference type="SFLD" id="SFLDS00003">
    <property type="entry name" value="Haloacid_Dehalogenase"/>
    <property type="match status" value="1"/>
</dbReference>
<accession>A0A433RQH1</accession>
<evidence type="ECO:0000256" key="1">
    <source>
        <dbReference type="ARBA" id="ARBA00009589"/>
    </source>
</evidence>
<dbReference type="GO" id="GO:0008253">
    <property type="term" value="F:5'-nucleotidase activity"/>
    <property type="evidence" value="ECO:0007669"/>
    <property type="project" value="InterPro"/>
</dbReference>
<dbReference type="SFLD" id="SFLDG01126">
    <property type="entry name" value="C1.2:_Nucleotidase_Like"/>
    <property type="match status" value="1"/>
</dbReference>
<name>A0A433RQH1_9BACL</name>
<feature type="active site" description="Proton donor" evidence="2">
    <location>
        <position position="9"/>
    </location>
</feature>
<proteinExistence type="inferred from homology"/>
<dbReference type="InterPro" id="IPR036412">
    <property type="entry name" value="HAD-like_sf"/>
</dbReference>
<comment type="caution">
    <text evidence="3">The sequence shown here is derived from an EMBL/GenBank/DDBJ whole genome shotgun (WGS) entry which is preliminary data.</text>
</comment>
<evidence type="ECO:0000256" key="2">
    <source>
        <dbReference type="PIRSR" id="PIRSR610708-1"/>
    </source>
</evidence>
<dbReference type="RefSeq" id="WP_126991836.1">
    <property type="nucleotide sequence ID" value="NZ_JTFC01000042.1"/>
</dbReference>
<reference evidence="3 4" key="1">
    <citation type="submission" date="2014-11" db="EMBL/GenBank/DDBJ databases">
        <title>Genome sequence and analysis of novel Kurthia sp.</title>
        <authorList>
            <person name="Lawson J.N."/>
            <person name="Gonzalez J.E."/>
            <person name="Rinauldi L."/>
            <person name="Xuan Z."/>
            <person name="Firman A."/>
            <person name="Shaddox L."/>
            <person name="Trudeau A."/>
            <person name="Shah S."/>
            <person name="Reiman D."/>
        </authorList>
    </citation>
    <scope>NUCLEOTIDE SEQUENCE [LARGE SCALE GENOMIC DNA]</scope>
    <source>
        <strain evidence="3 4">3B1D</strain>
    </source>
</reference>
<dbReference type="Gene3D" id="1.10.40.40">
    <property type="entry name" value="Deoxyribonucleotidase, domain 2"/>
    <property type="match status" value="1"/>
</dbReference>
<dbReference type="OrthoDB" id="278110at2"/>
<dbReference type="Proteomes" id="UP000288623">
    <property type="component" value="Unassembled WGS sequence"/>
</dbReference>
<organism evidence="3 4">
    <name type="scientific">Candidatus Kurthia intestinigallinarum</name>
    <dbReference type="NCBI Taxonomy" id="1562256"/>
    <lineage>
        <taxon>Bacteria</taxon>
        <taxon>Bacillati</taxon>
        <taxon>Bacillota</taxon>
        <taxon>Bacilli</taxon>
        <taxon>Bacillales</taxon>
        <taxon>Caryophanaceae</taxon>
        <taxon>Kurthia</taxon>
    </lineage>
</organism>
<dbReference type="PANTHER" id="PTHR16504">
    <property type="entry name" value="5'(3')-DEOXYRIBONUCLEOTIDASE"/>
    <property type="match status" value="1"/>
</dbReference>
<dbReference type="AlphaFoldDB" id="A0A433RQH1"/>
<dbReference type="PANTHER" id="PTHR16504:SF4">
    <property type="entry name" value="5'(3')-DEOXYRIBONUCLEOTIDASE"/>
    <property type="match status" value="1"/>
</dbReference>
<dbReference type="EMBL" id="JTFC01000042">
    <property type="protein sequence ID" value="RUS52498.1"/>
    <property type="molecule type" value="Genomic_DNA"/>
</dbReference>
<dbReference type="Pfam" id="PF06941">
    <property type="entry name" value="NT5C"/>
    <property type="match status" value="1"/>
</dbReference>
<sequence length="178" mass="20972">MKRIALDMDQVMADLVAKFLSRFNEDFDKNYTKEDVVGKRLPELDEQAPQALYNYYGDPTFFRDLPVMPHSVEVVERLSEHYEIYIATAAMEVPPSFMAKFEWLQQFFPTIPQHQYVFCGDKSVIQADYLVDDTALQLNRFKGTGVMFTAPHNMNMEYPIRVNDWLEIEKFFMDELNK</sequence>
<dbReference type="GO" id="GO:0009223">
    <property type="term" value="P:pyrimidine deoxyribonucleotide catabolic process"/>
    <property type="evidence" value="ECO:0007669"/>
    <property type="project" value="TreeGrafter"/>
</dbReference>
<gene>
    <name evidence="3" type="ORF">QI30_17215</name>
</gene>
<dbReference type="InterPro" id="IPR023214">
    <property type="entry name" value="HAD_sf"/>
</dbReference>
<dbReference type="Gene3D" id="3.40.50.1000">
    <property type="entry name" value="HAD superfamily/HAD-like"/>
    <property type="match status" value="1"/>
</dbReference>
<evidence type="ECO:0000313" key="4">
    <source>
        <dbReference type="Proteomes" id="UP000288623"/>
    </source>
</evidence>
<dbReference type="SFLD" id="SFLDG01146">
    <property type="entry name" value="C1.2.2"/>
    <property type="match status" value="1"/>
</dbReference>
<evidence type="ECO:0000313" key="3">
    <source>
        <dbReference type="EMBL" id="RUS52498.1"/>
    </source>
</evidence>
<keyword evidence="4" id="KW-1185">Reference proteome</keyword>
<dbReference type="SUPFAM" id="SSF56784">
    <property type="entry name" value="HAD-like"/>
    <property type="match status" value="1"/>
</dbReference>
<feature type="active site" description="Nucleophile" evidence="2">
    <location>
        <position position="7"/>
    </location>
</feature>
<comment type="similarity">
    <text evidence="1">Belongs to the 5'(3')-deoxyribonucleotidase family.</text>
</comment>